<evidence type="ECO:0000256" key="1">
    <source>
        <dbReference type="ARBA" id="ARBA00010617"/>
    </source>
</evidence>
<proteinExistence type="inferred from homology"/>
<dbReference type="PANTHER" id="PTHR46696">
    <property type="entry name" value="P450, PUTATIVE (EUROFUNG)-RELATED"/>
    <property type="match status" value="1"/>
</dbReference>
<evidence type="ECO:0000313" key="4">
    <source>
        <dbReference type="Proteomes" id="UP000248330"/>
    </source>
</evidence>
<dbReference type="InterPro" id="IPR002397">
    <property type="entry name" value="Cyt_P450_B"/>
</dbReference>
<dbReference type="Proteomes" id="UP000248330">
    <property type="component" value="Unassembled WGS sequence"/>
</dbReference>
<dbReference type="GO" id="GO:0004497">
    <property type="term" value="F:monooxygenase activity"/>
    <property type="evidence" value="ECO:0007669"/>
    <property type="project" value="UniProtKB-KW"/>
</dbReference>
<comment type="similarity">
    <text evidence="1 2">Belongs to the cytochrome P450 family.</text>
</comment>
<keyword evidence="4" id="KW-1185">Reference proteome</keyword>
<name>A0A318E9U9_9GAMM</name>
<keyword evidence="2" id="KW-0479">Metal-binding</keyword>
<dbReference type="RefSeq" id="WP_110264848.1">
    <property type="nucleotide sequence ID" value="NZ_CAKZQT010000022.1"/>
</dbReference>
<gene>
    <name evidence="3" type="ORF">C8D93_10431</name>
</gene>
<dbReference type="AlphaFoldDB" id="A0A318E9U9"/>
<dbReference type="PRINTS" id="PR00359">
    <property type="entry name" value="BP450"/>
</dbReference>
<dbReference type="InterPro" id="IPR036396">
    <property type="entry name" value="Cyt_P450_sf"/>
</dbReference>
<dbReference type="GO" id="GO:0016705">
    <property type="term" value="F:oxidoreductase activity, acting on paired donors, with incorporation or reduction of molecular oxygen"/>
    <property type="evidence" value="ECO:0007669"/>
    <property type="project" value="InterPro"/>
</dbReference>
<accession>A0A318E9U9</accession>
<dbReference type="PANTHER" id="PTHR46696:SF6">
    <property type="entry name" value="P450, PUTATIVE (EUROFUNG)-RELATED"/>
    <property type="match status" value="1"/>
</dbReference>
<keyword evidence="2" id="KW-0560">Oxidoreductase</keyword>
<dbReference type="OrthoDB" id="4258484at2"/>
<evidence type="ECO:0000313" key="3">
    <source>
        <dbReference type="EMBL" id="PXV68336.1"/>
    </source>
</evidence>
<keyword evidence="2" id="KW-0503">Monooxygenase</keyword>
<keyword evidence="2" id="KW-0408">Iron</keyword>
<dbReference type="InterPro" id="IPR017972">
    <property type="entry name" value="Cyt_P450_CS"/>
</dbReference>
<dbReference type="InterPro" id="IPR001128">
    <property type="entry name" value="Cyt_P450"/>
</dbReference>
<evidence type="ECO:0000256" key="2">
    <source>
        <dbReference type="RuleBase" id="RU000461"/>
    </source>
</evidence>
<comment type="caution">
    <text evidence="3">The sequence shown here is derived from an EMBL/GenBank/DDBJ whole genome shotgun (WGS) entry which is preliminary data.</text>
</comment>
<dbReference type="SUPFAM" id="SSF48264">
    <property type="entry name" value="Cytochrome P450"/>
    <property type="match status" value="1"/>
</dbReference>
<organism evidence="3 4">
    <name type="scientific">Sinimarinibacterium flocculans</name>
    <dbReference type="NCBI Taxonomy" id="985250"/>
    <lineage>
        <taxon>Bacteria</taxon>
        <taxon>Pseudomonadati</taxon>
        <taxon>Pseudomonadota</taxon>
        <taxon>Gammaproteobacteria</taxon>
        <taxon>Nevskiales</taxon>
        <taxon>Nevskiaceae</taxon>
        <taxon>Sinimarinibacterium</taxon>
    </lineage>
</organism>
<protein>
    <submittedName>
        <fullName evidence="3">Cytochrome P450</fullName>
    </submittedName>
</protein>
<keyword evidence="2" id="KW-0349">Heme</keyword>
<dbReference type="GO" id="GO:0005506">
    <property type="term" value="F:iron ion binding"/>
    <property type="evidence" value="ECO:0007669"/>
    <property type="project" value="InterPro"/>
</dbReference>
<dbReference type="EMBL" id="QICN01000004">
    <property type="protein sequence ID" value="PXV68336.1"/>
    <property type="molecule type" value="Genomic_DNA"/>
</dbReference>
<dbReference type="Gene3D" id="1.10.630.10">
    <property type="entry name" value="Cytochrome P450"/>
    <property type="match status" value="1"/>
</dbReference>
<dbReference type="PROSITE" id="PS00086">
    <property type="entry name" value="CYTOCHROME_P450"/>
    <property type="match status" value="1"/>
</dbReference>
<dbReference type="PRINTS" id="PR00385">
    <property type="entry name" value="P450"/>
</dbReference>
<dbReference type="GO" id="GO:0020037">
    <property type="term" value="F:heme binding"/>
    <property type="evidence" value="ECO:0007669"/>
    <property type="project" value="InterPro"/>
</dbReference>
<sequence length="417" mass="47102">MTQARPLSPAVARPAHVTDAVTYDFDMFADEAYVKNPHDRILDLHKNAPPVFWTPRNGGHWMLLSHKANFDASRDVETFSSEVIPQAQVQAMLAQRPPGSPHFPQPWPINIDPPLHTMHRAPLQKAFSPKAIMALKDSIRELAGELIDAMKPAGTAEFVSAVAEPLPVQVFLKMFGLPVERQQEYRQVVKEHMESISVSDPRAVMMRMLKITAIMRDTLLDRKENPKDDIISMLWQTEIDGKPMGMDEMENFCVVLFAAGLDTVVNGISLGARHLADHPELQRELRADPTLISAATEEMLRRYTFTVPPRRVNKDTEFHGVTMKAGDKVMLFLPGADLDSREYANPEQYQLKRETVHIAFGAGPHRCLGSHLARVELNVVYEEMLARLPEFRLASDKEVRYHGGHVVGPDELWLSWN</sequence>
<dbReference type="Pfam" id="PF00067">
    <property type="entry name" value="p450"/>
    <property type="match status" value="1"/>
</dbReference>
<reference evidence="3 4" key="1">
    <citation type="submission" date="2018-04" db="EMBL/GenBank/DDBJ databases">
        <title>Genomic Encyclopedia of Type Strains, Phase IV (KMG-IV): sequencing the most valuable type-strain genomes for metagenomic binning, comparative biology and taxonomic classification.</title>
        <authorList>
            <person name="Goeker M."/>
        </authorList>
    </citation>
    <scope>NUCLEOTIDE SEQUENCE [LARGE SCALE GENOMIC DNA]</scope>
    <source>
        <strain evidence="3 4">DSM 104150</strain>
    </source>
</reference>